<organism evidence="1 2">
    <name type="scientific">Oceaniferula flava</name>
    <dbReference type="NCBI Taxonomy" id="2800421"/>
    <lineage>
        <taxon>Bacteria</taxon>
        <taxon>Pseudomonadati</taxon>
        <taxon>Verrucomicrobiota</taxon>
        <taxon>Verrucomicrobiia</taxon>
        <taxon>Verrucomicrobiales</taxon>
        <taxon>Verrucomicrobiaceae</taxon>
        <taxon>Oceaniferula</taxon>
    </lineage>
</organism>
<evidence type="ECO:0000313" key="1">
    <source>
        <dbReference type="EMBL" id="MBK1855387.1"/>
    </source>
</evidence>
<keyword evidence="2" id="KW-1185">Reference proteome</keyword>
<dbReference type="SUPFAM" id="SSF54001">
    <property type="entry name" value="Cysteine proteinases"/>
    <property type="match status" value="1"/>
</dbReference>
<dbReference type="AlphaFoldDB" id="A0AAE2V8D1"/>
<dbReference type="InterPro" id="IPR024453">
    <property type="entry name" value="Peptidase_C92"/>
</dbReference>
<evidence type="ECO:0000313" key="2">
    <source>
        <dbReference type="Proteomes" id="UP000634206"/>
    </source>
</evidence>
<accession>A0AAE2V8D1</accession>
<dbReference type="RefSeq" id="WP_309490000.1">
    <property type="nucleotide sequence ID" value="NZ_JAENIG010000006.1"/>
</dbReference>
<dbReference type="Gene3D" id="3.90.1720.10">
    <property type="entry name" value="endopeptidase domain like (from Nostoc punctiforme)"/>
    <property type="match status" value="1"/>
</dbReference>
<dbReference type="Proteomes" id="UP000634206">
    <property type="component" value="Unassembled WGS sequence"/>
</dbReference>
<dbReference type="InterPro" id="IPR038765">
    <property type="entry name" value="Papain-like_cys_pep_sf"/>
</dbReference>
<dbReference type="Pfam" id="PF05708">
    <property type="entry name" value="Peptidase_C92"/>
    <property type="match status" value="1"/>
</dbReference>
<dbReference type="EMBL" id="JAENIG010000006">
    <property type="protein sequence ID" value="MBK1855387.1"/>
    <property type="molecule type" value="Genomic_DNA"/>
</dbReference>
<comment type="caution">
    <text evidence="1">The sequence shown here is derived from an EMBL/GenBank/DDBJ whole genome shotgun (WGS) entry which is preliminary data.</text>
</comment>
<gene>
    <name evidence="1" type="ORF">JIN83_10485</name>
</gene>
<protein>
    <submittedName>
        <fullName evidence="1">Uncharacterized protein</fullName>
    </submittedName>
</protein>
<proteinExistence type="predicted"/>
<reference evidence="1" key="1">
    <citation type="submission" date="2021-01" db="EMBL/GenBank/DDBJ databases">
        <title>Modified the classification status of verrucomicrobia.</title>
        <authorList>
            <person name="Feng X."/>
        </authorList>
    </citation>
    <scope>NUCLEOTIDE SEQUENCE</scope>
    <source>
        <strain evidence="1">5K15</strain>
    </source>
</reference>
<name>A0AAE2V8D1_9BACT</name>
<sequence length="457" mass="51897">MSEDTLSDVSRMIQTAARSVRSIAPAMPQRDEMASELADAAAAEARGYFLPDEDERIRAVFSRYLTVRAALLETVDSIQPIFDRLGELSDDAELVWEKRLQAFVVGFAAATMLVRSAKFIVDLAAERPVVWKKLDEPEPRFGIPVKSYTRIYKNLVASRRMWRFHEALMFYEVHREDIAVHEADPVIGELVAVLKIEEPFLQYRKRDYLKRKWDYRLHSFKRRHVSGYKKVMFHLLKLSGSAVAELRQPFGVLAADAPQRSPGQLKRVTAEVMATISALLRPGDVFVTRHDDALSNLFLPGFWPHAALYIGSAEERGLLGVPTPADDSRCLELVRFLEAKKDGVLFRAFEDTLQVDAFMVLRPKLAQAECAEALTRAMSHEGKLYDFVFDFRKADRLACTEVVYRGYHGIGPVRFELRQHSGRSCLSAEDLIEQALGSGCFEKIADYGVEENIVRIY</sequence>